<dbReference type="RefSeq" id="WP_377967779.1">
    <property type="nucleotide sequence ID" value="NZ_JBHZOL010000102.1"/>
</dbReference>
<dbReference type="Proteomes" id="UP001600165">
    <property type="component" value="Unassembled WGS sequence"/>
</dbReference>
<keyword evidence="3" id="KW-1185">Reference proteome</keyword>
<keyword evidence="2" id="KW-0378">Hydrolase</keyword>
<organism evidence="2 3">
    <name type="scientific">Almyronema epifaneia S1</name>
    <dbReference type="NCBI Taxonomy" id="2991925"/>
    <lineage>
        <taxon>Bacteria</taxon>
        <taxon>Bacillati</taxon>
        <taxon>Cyanobacteriota</taxon>
        <taxon>Cyanophyceae</taxon>
        <taxon>Nodosilineales</taxon>
        <taxon>Nodosilineaceae</taxon>
        <taxon>Almyronema</taxon>
        <taxon>Almyronema epifaneia</taxon>
    </lineage>
</organism>
<dbReference type="GO" id="GO:0016787">
    <property type="term" value="F:hydrolase activity"/>
    <property type="evidence" value="ECO:0007669"/>
    <property type="project" value="UniProtKB-KW"/>
</dbReference>
<dbReference type="SUPFAM" id="SSF52266">
    <property type="entry name" value="SGNH hydrolase"/>
    <property type="match status" value="1"/>
</dbReference>
<protein>
    <submittedName>
        <fullName evidence="2">SGNH/GDSL hydrolase family protein</fullName>
    </submittedName>
</protein>
<reference evidence="2 3" key="1">
    <citation type="submission" date="2024-10" db="EMBL/GenBank/DDBJ databases">
        <authorList>
            <person name="Ratan Roy A."/>
            <person name="Morales Sandoval P.H."/>
            <person name="De Los Santos Villalobos S."/>
            <person name="Chakraborty S."/>
            <person name="Mukherjee J."/>
        </authorList>
    </citation>
    <scope>NUCLEOTIDE SEQUENCE [LARGE SCALE GENOMIC DNA]</scope>
    <source>
        <strain evidence="2 3">S1</strain>
    </source>
</reference>
<feature type="transmembrane region" description="Helical" evidence="1">
    <location>
        <begin position="21"/>
        <end position="45"/>
    </location>
</feature>
<sequence length="462" mass="51723">MVFNRRRRRYSSRYERKSRRFRWLPVLLLVIVIPIGIELLARLVVNMAGLTERLTQDQTAPIVQAYQLNFVDPEGDPYEAIPHSGELAAARNPLLGYQLLPAQSSEFWAINEQGFRDLEPISTTKGSDEIRIFVLGGSTAFGQLSANNQSTFTEKLEAQLNNQVAQQAANPGQFQPTVLPYRADQVQEALALPPRIRAGQYRVVNAAVPGYAAGNELALLVQRVAAYDPDMLVVLDSYPDLLLPSNQLGTDFPGLESALHNERESFSRRLRRQIAQWFNRLYSVRLAKYYLPQSKPPDESSTQPLNLLTARADLPLHEQLAADEAELSQRVNRYRQHLLQMVRWTSGMRKRLIIGVQPEITGRAEEALTPAEAAIVKELGTDYIERVRQSYPKLAEAANQAAQTSENAKVVDLYRLYETFENQAFHSPTGLTDEANTALAAALYQAIAADLALNPQPFGTVP</sequence>
<accession>A0ABW6IKS5</accession>
<evidence type="ECO:0000256" key="1">
    <source>
        <dbReference type="SAM" id="Phobius"/>
    </source>
</evidence>
<comment type="caution">
    <text evidence="2">The sequence shown here is derived from an EMBL/GenBank/DDBJ whole genome shotgun (WGS) entry which is preliminary data.</text>
</comment>
<name>A0ABW6IKS5_9CYAN</name>
<keyword evidence="1" id="KW-0472">Membrane</keyword>
<gene>
    <name evidence="2" type="ORF">ACFVKH_18345</name>
</gene>
<keyword evidence="1" id="KW-1133">Transmembrane helix</keyword>
<evidence type="ECO:0000313" key="2">
    <source>
        <dbReference type="EMBL" id="MFE4108247.1"/>
    </source>
</evidence>
<proteinExistence type="predicted"/>
<dbReference type="EMBL" id="JBHZOL010000102">
    <property type="protein sequence ID" value="MFE4108247.1"/>
    <property type="molecule type" value="Genomic_DNA"/>
</dbReference>
<evidence type="ECO:0000313" key="3">
    <source>
        <dbReference type="Proteomes" id="UP001600165"/>
    </source>
</evidence>
<keyword evidence="1" id="KW-0812">Transmembrane</keyword>
<dbReference type="Gene3D" id="3.40.50.1110">
    <property type="entry name" value="SGNH hydrolase"/>
    <property type="match status" value="1"/>
</dbReference>
<dbReference type="InterPro" id="IPR036514">
    <property type="entry name" value="SGNH_hydro_sf"/>
</dbReference>